<dbReference type="InterPro" id="IPR040025">
    <property type="entry name" value="Znf622/Rei1/Reh1"/>
</dbReference>
<dbReference type="SMART" id="SM00451">
    <property type="entry name" value="ZnF_U1"/>
    <property type="match status" value="2"/>
</dbReference>
<dbReference type="InterPro" id="IPR003604">
    <property type="entry name" value="Matrin/U1-like-C_Znf_C2H2"/>
</dbReference>
<evidence type="ECO:0000313" key="12">
    <source>
        <dbReference type="Proteomes" id="UP000694845"/>
    </source>
</evidence>
<dbReference type="PANTHER" id="PTHR13182:SF8">
    <property type="entry name" value="CYTOPLASMIC 60S SUBUNIT BIOGENESIS FACTOR ZNF622"/>
    <property type="match status" value="1"/>
</dbReference>
<evidence type="ECO:0000313" key="13">
    <source>
        <dbReference type="RefSeq" id="XP_022079728.1"/>
    </source>
</evidence>
<evidence type="ECO:0000256" key="5">
    <source>
        <dbReference type="ARBA" id="ARBA00022737"/>
    </source>
</evidence>
<organism evidence="12 13">
    <name type="scientific">Acanthaster planci</name>
    <name type="common">Crown-of-thorns starfish</name>
    <dbReference type="NCBI Taxonomy" id="133434"/>
    <lineage>
        <taxon>Eukaryota</taxon>
        <taxon>Metazoa</taxon>
        <taxon>Echinodermata</taxon>
        <taxon>Eleutherozoa</taxon>
        <taxon>Asterozoa</taxon>
        <taxon>Asteroidea</taxon>
        <taxon>Valvatacea</taxon>
        <taxon>Valvatida</taxon>
        <taxon>Acanthasteridae</taxon>
        <taxon>Acanthaster</taxon>
    </lineage>
</organism>
<keyword evidence="2" id="KW-0963">Cytoplasm</keyword>
<comment type="similarity">
    <text evidence="8">Belongs to the REI1 family.</text>
</comment>
<dbReference type="GeneID" id="110973330"/>
<evidence type="ECO:0000256" key="8">
    <source>
        <dbReference type="ARBA" id="ARBA00034126"/>
    </source>
</evidence>
<dbReference type="KEGG" id="aplc:110973330"/>
<reference evidence="13 14" key="1">
    <citation type="submission" date="2025-04" db="UniProtKB">
        <authorList>
            <consortium name="RefSeq"/>
        </authorList>
    </citation>
    <scope>IDENTIFICATION</scope>
</reference>
<dbReference type="GO" id="GO:0003676">
    <property type="term" value="F:nucleic acid binding"/>
    <property type="evidence" value="ECO:0007669"/>
    <property type="project" value="InterPro"/>
</dbReference>
<dbReference type="GO" id="GO:0042273">
    <property type="term" value="P:ribosomal large subunit biogenesis"/>
    <property type="evidence" value="ECO:0007669"/>
    <property type="project" value="TreeGrafter"/>
</dbReference>
<dbReference type="GO" id="GO:0005737">
    <property type="term" value="C:cytoplasm"/>
    <property type="evidence" value="ECO:0007669"/>
    <property type="project" value="UniProtKB-SubCell"/>
</dbReference>
<name>A0A8B7XG23_ACAPL</name>
<dbReference type="SUPFAM" id="SSF57667">
    <property type="entry name" value="beta-beta-alpha zinc fingers"/>
    <property type="match status" value="3"/>
</dbReference>
<dbReference type="AlphaFoldDB" id="A0A8B7XG23"/>
<feature type="domain" description="C2H2-type" evidence="11">
    <location>
        <begin position="69"/>
        <end position="98"/>
    </location>
</feature>
<evidence type="ECO:0000256" key="1">
    <source>
        <dbReference type="ARBA" id="ARBA00004496"/>
    </source>
</evidence>
<dbReference type="InterPro" id="IPR041661">
    <property type="entry name" value="ZN622/Rei1/Reh1_Znf-C2H2"/>
</dbReference>
<accession>A0A8B7XG23</accession>
<dbReference type="OrthoDB" id="19329at2759"/>
<dbReference type="PROSITE" id="PS50157">
    <property type="entry name" value="ZINC_FINGER_C2H2_2"/>
    <property type="match status" value="1"/>
</dbReference>
<evidence type="ECO:0000256" key="10">
    <source>
        <dbReference type="SAM" id="MobiDB-lite"/>
    </source>
</evidence>
<sequence length="415" mass="47549">MSSLSFTCISCRVAFASADLQRAHYKSDWHRYNLKRKLAEMVPVTAEEFKQRVLDKQAQASQAQQDSSSSCQTCGKHFSTGNAFTNHMQSKKHRETEARIARQREVEVEKRNAKNREKGLDSESTAESKDVATENKSVDKAETSKTKIREKRESLGGASSSTQDVEMADDDDEWEEIEGEPITTTDCLFCSHTSQSVEKNCSHMTRAHSFFLPNVEYVCDLEGLLAYLGEKVGCGFMCLWCNDRGRTFYSLDAVQRHMRDKGHCKLQYEGDIIYEYADFYDFRKSYPDHARGGETEEGVAGDSDDDEVDDSALQIQQEGYELVLPSGARIGHRELHRYFRQNVPPVRQIVKCHKAVIGRIMTQYRALGWSGNKGEAAQKQIRDMRYFQKFRSRKDLHLSMKANKMQPHLRPQVIF</sequence>
<evidence type="ECO:0000256" key="7">
    <source>
        <dbReference type="ARBA" id="ARBA00022833"/>
    </source>
</evidence>
<evidence type="ECO:0000256" key="6">
    <source>
        <dbReference type="ARBA" id="ARBA00022771"/>
    </source>
</evidence>
<dbReference type="Pfam" id="PF12756">
    <property type="entry name" value="zf-C2H2_2"/>
    <property type="match status" value="1"/>
</dbReference>
<dbReference type="Gene3D" id="3.30.160.60">
    <property type="entry name" value="Classic Zinc Finger"/>
    <property type="match status" value="1"/>
</dbReference>
<proteinExistence type="inferred from homology"/>
<evidence type="ECO:0000256" key="9">
    <source>
        <dbReference type="PROSITE-ProRule" id="PRU00042"/>
    </source>
</evidence>
<keyword evidence="12" id="KW-1185">Reference proteome</keyword>
<dbReference type="InterPro" id="IPR013087">
    <property type="entry name" value="Znf_C2H2_type"/>
</dbReference>
<dbReference type="RefSeq" id="XP_022079728.1">
    <property type="nucleotide sequence ID" value="XM_022224036.1"/>
</dbReference>
<dbReference type="CTD" id="90441"/>
<keyword evidence="6 9" id="KW-0863">Zinc-finger</keyword>
<protein>
    <submittedName>
        <fullName evidence="13 14">Zinc finger protein 622-like</fullName>
    </submittedName>
</protein>
<keyword evidence="5" id="KW-0677">Repeat</keyword>
<keyword evidence="3" id="KW-0690">Ribosome biogenesis</keyword>
<dbReference type="GO" id="GO:0008270">
    <property type="term" value="F:zinc ion binding"/>
    <property type="evidence" value="ECO:0007669"/>
    <property type="project" value="UniProtKB-KW"/>
</dbReference>
<gene>
    <name evidence="13 14" type="primary">LOC110973330</name>
</gene>
<feature type="compositionally biased region" description="Basic and acidic residues" evidence="10">
    <location>
        <begin position="94"/>
        <end position="154"/>
    </location>
</feature>
<dbReference type="RefSeq" id="XP_022079729.1">
    <property type="nucleotide sequence ID" value="XM_022224037.1"/>
</dbReference>
<dbReference type="Pfam" id="PF12171">
    <property type="entry name" value="zf-C2H2_jaz"/>
    <property type="match status" value="1"/>
</dbReference>
<comment type="subcellular location">
    <subcellularLocation>
        <location evidence="1">Cytoplasm</location>
    </subcellularLocation>
</comment>
<dbReference type="Proteomes" id="UP000694845">
    <property type="component" value="Unplaced"/>
</dbReference>
<dbReference type="GO" id="GO:0030687">
    <property type="term" value="C:preribosome, large subunit precursor"/>
    <property type="evidence" value="ECO:0007669"/>
    <property type="project" value="TreeGrafter"/>
</dbReference>
<dbReference type="OMA" id="WTQTQQQ"/>
<dbReference type="PROSITE" id="PS00028">
    <property type="entry name" value="ZINC_FINGER_C2H2_1"/>
    <property type="match status" value="2"/>
</dbReference>
<evidence type="ECO:0000313" key="14">
    <source>
        <dbReference type="RefSeq" id="XP_022079729.1"/>
    </source>
</evidence>
<evidence type="ECO:0000259" key="11">
    <source>
        <dbReference type="PROSITE" id="PS50157"/>
    </source>
</evidence>
<evidence type="ECO:0000256" key="4">
    <source>
        <dbReference type="ARBA" id="ARBA00022723"/>
    </source>
</evidence>
<dbReference type="PANTHER" id="PTHR13182">
    <property type="entry name" value="ZINC FINGER PROTEIN 622"/>
    <property type="match status" value="1"/>
</dbReference>
<dbReference type="SMART" id="SM00355">
    <property type="entry name" value="ZnF_C2H2"/>
    <property type="match status" value="4"/>
</dbReference>
<evidence type="ECO:0000256" key="2">
    <source>
        <dbReference type="ARBA" id="ARBA00022490"/>
    </source>
</evidence>
<keyword evidence="4" id="KW-0479">Metal-binding</keyword>
<evidence type="ECO:0000256" key="3">
    <source>
        <dbReference type="ARBA" id="ARBA00022517"/>
    </source>
</evidence>
<feature type="region of interest" description="Disordered" evidence="10">
    <location>
        <begin position="82"/>
        <end position="173"/>
    </location>
</feature>
<dbReference type="InterPro" id="IPR022755">
    <property type="entry name" value="Znf_C2H2_jaz"/>
</dbReference>
<dbReference type="InterPro" id="IPR036236">
    <property type="entry name" value="Znf_C2H2_sf"/>
</dbReference>
<keyword evidence="7" id="KW-0862">Zinc</keyword>